<feature type="domain" description="tRNA-queuosine alpha-mannosyltransferase N-terminal" evidence="8">
    <location>
        <begin position="2"/>
        <end position="172"/>
    </location>
</feature>
<evidence type="ECO:0000256" key="5">
    <source>
        <dbReference type="ARBA" id="ARBA00044539"/>
    </source>
</evidence>
<evidence type="ECO:0000256" key="6">
    <source>
        <dbReference type="ARBA" id="ARBA00048439"/>
    </source>
</evidence>
<keyword evidence="3 9" id="KW-0808">Transferase</keyword>
<dbReference type="InterPro" id="IPR051862">
    <property type="entry name" value="GT-like_domain_containing_1"/>
</dbReference>
<dbReference type="GO" id="GO:0016438">
    <property type="term" value="F:tRNA-queuosine(34) beta-mannosyltransferase activity"/>
    <property type="evidence" value="ECO:0007669"/>
    <property type="project" value="UniProtKB-EC"/>
</dbReference>
<proteinExistence type="inferred from homology"/>
<dbReference type="RefSeq" id="WP_089796946.1">
    <property type="nucleotide sequence ID" value="NZ_FPBP01000012.1"/>
</dbReference>
<dbReference type="PANTHER" id="PTHR13615:SF3">
    <property type="entry name" value="GLYCOSYLTRANSFERASE-LIKE DOMAIN-CONTAINING PROTEIN 1"/>
    <property type="match status" value="1"/>
</dbReference>
<dbReference type="InterPro" id="IPR022701">
    <property type="entry name" value="QTMAN_N"/>
</dbReference>
<dbReference type="CDD" id="cd01635">
    <property type="entry name" value="Glycosyltransferase_GTB-type"/>
    <property type="match status" value="1"/>
</dbReference>
<dbReference type="STRING" id="463301.SAMN04487955_112103"/>
<evidence type="ECO:0000256" key="2">
    <source>
        <dbReference type="ARBA" id="ARBA00022676"/>
    </source>
</evidence>
<keyword evidence="2" id="KW-0328">Glycosyltransferase</keyword>
<keyword evidence="10" id="KW-1185">Reference proteome</keyword>
<protein>
    <recommendedName>
        <fullName evidence="5">tRNA-queuosine alpha-mannosyltransferase</fullName>
        <ecNumber evidence="4">2.4.1.110</ecNumber>
    </recommendedName>
</protein>
<comment type="similarity">
    <text evidence="1">Belongs to the glycosyltransferase group 1 family. Glycosyltransferase 4 subfamily.</text>
</comment>
<evidence type="ECO:0000259" key="8">
    <source>
        <dbReference type="Pfam" id="PF12038"/>
    </source>
</evidence>
<gene>
    <name evidence="9" type="ORF">SAMN04487955_112103</name>
</gene>
<evidence type="ECO:0000256" key="1">
    <source>
        <dbReference type="ARBA" id="ARBA00009481"/>
    </source>
</evidence>
<dbReference type="SUPFAM" id="SSF53756">
    <property type="entry name" value="UDP-Glycosyltransferase/glycogen phosphorylase"/>
    <property type="match status" value="1"/>
</dbReference>
<organism evidence="9 10">
    <name type="scientific">Halomonas korlensis</name>
    <dbReference type="NCBI Taxonomy" id="463301"/>
    <lineage>
        <taxon>Bacteria</taxon>
        <taxon>Pseudomonadati</taxon>
        <taxon>Pseudomonadota</taxon>
        <taxon>Gammaproteobacteria</taxon>
        <taxon>Oceanospirillales</taxon>
        <taxon>Halomonadaceae</taxon>
        <taxon>Halomonas</taxon>
    </lineage>
</organism>
<evidence type="ECO:0000313" key="9">
    <source>
        <dbReference type="EMBL" id="SFU89066.1"/>
    </source>
</evidence>
<feature type="compositionally biased region" description="Low complexity" evidence="7">
    <location>
        <begin position="176"/>
        <end position="189"/>
    </location>
</feature>
<evidence type="ECO:0000256" key="4">
    <source>
        <dbReference type="ARBA" id="ARBA00044517"/>
    </source>
</evidence>
<evidence type="ECO:0000256" key="7">
    <source>
        <dbReference type="SAM" id="MobiDB-lite"/>
    </source>
</evidence>
<dbReference type="Gene3D" id="3.40.50.2000">
    <property type="entry name" value="Glycogen Phosphorylase B"/>
    <property type="match status" value="1"/>
</dbReference>
<dbReference type="Pfam" id="PF12038">
    <property type="entry name" value="QTMAN_N"/>
    <property type="match status" value="1"/>
</dbReference>
<name>A0A1I7JVA3_9GAMM</name>
<comment type="catalytic activity">
    <reaction evidence="6">
        <text>queuosine(34) in tRNA(Asp) + GDP-alpha-D-mannose = O-4''-alpha-D-mannosylqueuosine(34) in tRNA(Asp) + GDP + H(+)</text>
        <dbReference type="Rhea" id="RHEA:12885"/>
        <dbReference type="Rhea" id="RHEA-COMP:18572"/>
        <dbReference type="Rhea" id="RHEA-COMP:18581"/>
        <dbReference type="ChEBI" id="CHEBI:15378"/>
        <dbReference type="ChEBI" id="CHEBI:57527"/>
        <dbReference type="ChEBI" id="CHEBI:58189"/>
        <dbReference type="ChEBI" id="CHEBI:194431"/>
        <dbReference type="ChEBI" id="CHEBI:194442"/>
        <dbReference type="EC" id="2.4.1.110"/>
    </reaction>
    <physiologicalReaction direction="left-to-right" evidence="6">
        <dbReference type="Rhea" id="RHEA:12886"/>
    </physiologicalReaction>
</comment>
<evidence type="ECO:0000256" key="3">
    <source>
        <dbReference type="ARBA" id="ARBA00022679"/>
    </source>
</evidence>
<dbReference type="PANTHER" id="PTHR13615">
    <property type="entry name" value="GLYCOSYLTRANSFERASE-LIKE 1"/>
    <property type="match status" value="1"/>
</dbReference>
<dbReference type="Proteomes" id="UP000198693">
    <property type="component" value="Unassembled WGS sequence"/>
</dbReference>
<evidence type="ECO:0000313" key="10">
    <source>
        <dbReference type="Proteomes" id="UP000198693"/>
    </source>
</evidence>
<accession>A0A1I7JVA3</accession>
<reference evidence="10" key="1">
    <citation type="submission" date="2016-10" db="EMBL/GenBank/DDBJ databases">
        <authorList>
            <person name="Varghese N."/>
            <person name="Submissions S."/>
        </authorList>
    </citation>
    <scope>NUCLEOTIDE SEQUENCE [LARGE SCALE GENOMIC DNA]</scope>
    <source>
        <strain evidence="10">CGMCC 1.6981</strain>
    </source>
</reference>
<dbReference type="EMBL" id="FPBP01000012">
    <property type="protein sequence ID" value="SFU89066.1"/>
    <property type="molecule type" value="Genomic_DNA"/>
</dbReference>
<dbReference type="EC" id="2.4.1.110" evidence="4"/>
<sequence length="373" mass="42307">MRVLLLSAYTAVSHRHWVRGLTERLHEAEWTLLELPPRHFRWRIRGNPLTWMLKEDATLAQEYDVVLATSMVDLATLIGLYPHLAHARKIVYFHENQFAYPAAKEQKPGGEALMVNLYAALAADVVVFNSAYNRDSFIDGARAFLKRLPENLPAAKPLERLRERARVLPVPLDPVSDTLSDTSSETTLDPGAAPLASSGSRGNPNGGGRIVWNHRWEYDKNPEDFFAALVALSERGIGFELAVMGQRFRDQPAIFAQARERLSRHVVAWGPQPAEAYRALLDEADIVVSTTWHEFQGLSIMEAAQRGALPLVPNRLCFPELYPLAYRYDGSREGLIDRLEDWLIRPESRPPRLDMSAWTWPALASHYRRLLMP</sequence>
<dbReference type="OrthoDB" id="9792163at2"/>
<feature type="region of interest" description="Disordered" evidence="7">
    <location>
        <begin position="172"/>
        <end position="204"/>
    </location>
</feature>
<dbReference type="AlphaFoldDB" id="A0A1I7JVA3"/>